<accession>A0A6B9G3A4</accession>
<dbReference type="OrthoDB" id="7974733at2"/>
<name>A0A6B9G3A4_9HYPH</name>
<evidence type="ECO:0000313" key="2">
    <source>
        <dbReference type="Proteomes" id="UP000012488"/>
    </source>
</evidence>
<sequence length="524" mass="54845">MEPLGEPLPRPAAATGVTRWRAAFLALLVLPGWSARGETPARHLFLIQDSGWMEPFLTAGDSQFRPFVEALIAAAGAQADTVVIAAFDQDGQVPGRTSPRILYQGRYSADRARAAVAAIDLPRKAGGRAYADADFNGALLGGIRIGLQGRDGVIWMVTNNKNAPGNSAAVERNTAAFYASLRASRAIPRIVAYPVRMPLTGRTFSEAGFVVYGIGYGPGGERALEAALGAPGLRTLFSHPAVTLKPVPGGALALSFDRLDSGGLEAGLEDGVLVVRGADAAGGTVLRFTAHLTNGLYPQRVATAALALDWSEGQTGTDIARAAVEPASLADLAPQARSAPLGVTLSLPPIPRPPGFAGLLTNRRDVDGTLTLRLSDLHLTLDPDFLERVRPIFASRLLVAEQPVGPGAADAAQVGLPGLFGDYRGVSEATVRLPVRIETAFPPWPLAAASGGTLALTAALGLGAAAFRRARTCTVTIGGFAKRVSLRPFRPAVLRAPDGSRWRVRARPWGAPRVTRIDEPGTGA</sequence>
<gene>
    <name evidence="1" type="ORF">MMSR116_21535</name>
</gene>
<protein>
    <submittedName>
        <fullName evidence="1">Uncharacterized protein</fullName>
    </submittedName>
</protein>
<reference evidence="1 2" key="2">
    <citation type="journal article" date="2013" name="Genome Announc.">
        <title>Draft Genome Sequence of Methylobacterium mesophilicum Strain SR1.6/6, Isolated from Citrus sinensis.</title>
        <authorList>
            <person name="Marinho Almeida D."/>
            <person name="Dini-Andreote F."/>
            <person name="Camargo Neves A.A."/>
            <person name="Juca Ramos R.T."/>
            <person name="Andreote F.D."/>
            <person name="Carneiro A.R."/>
            <person name="Oliveira de Souza Lima A."/>
            <person name="Caracciolo Gomes de Sa P.H."/>
            <person name="Ribeiro Barbosa M.S."/>
            <person name="Araujo W.L."/>
            <person name="Silva A."/>
        </authorList>
    </citation>
    <scope>NUCLEOTIDE SEQUENCE [LARGE SCALE GENOMIC DNA]</scope>
    <source>
        <strain evidence="1 2">SR1.6/6</strain>
    </source>
</reference>
<organism evidence="1 2">
    <name type="scientific">Methylobacterium mesophilicum SR1.6/6</name>
    <dbReference type="NCBI Taxonomy" id="908290"/>
    <lineage>
        <taxon>Bacteria</taxon>
        <taxon>Pseudomonadati</taxon>
        <taxon>Pseudomonadota</taxon>
        <taxon>Alphaproteobacteria</taxon>
        <taxon>Hyphomicrobiales</taxon>
        <taxon>Methylobacteriaceae</taxon>
        <taxon>Methylobacterium</taxon>
    </lineage>
</organism>
<dbReference type="Proteomes" id="UP000012488">
    <property type="component" value="Chromosome"/>
</dbReference>
<dbReference type="KEGG" id="mmes:MMSR116_21535"/>
<dbReference type="EMBL" id="CP043538">
    <property type="protein sequence ID" value="QGY06278.1"/>
    <property type="molecule type" value="Genomic_DNA"/>
</dbReference>
<evidence type="ECO:0000313" key="1">
    <source>
        <dbReference type="EMBL" id="QGY06278.1"/>
    </source>
</evidence>
<reference evidence="1 2" key="1">
    <citation type="journal article" date="2012" name="Genet. Mol. Biol.">
        <title>Analysis of 16S rRNA and mxaF genes revealing insights into Methylobacterium niche-specific plant association.</title>
        <authorList>
            <person name="Dourado M.N."/>
            <person name="Andreote F.D."/>
            <person name="Dini-Andreote F."/>
            <person name="Conti R."/>
            <person name="Araujo J.M."/>
            <person name="Araujo W.L."/>
        </authorList>
    </citation>
    <scope>NUCLEOTIDE SEQUENCE [LARGE SCALE GENOMIC DNA]</scope>
    <source>
        <strain evidence="1 2">SR1.6/6</strain>
    </source>
</reference>
<proteinExistence type="predicted"/>
<dbReference type="AlphaFoldDB" id="A0A6B9G3A4"/>